<accession>R2Q6X8</accession>
<dbReference type="HOGENOM" id="CLU_000445_14_2_9"/>
<dbReference type="PROSITE" id="PS50930">
    <property type="entry name" value="HTH_LYTTR"/>
    <property type="match status" value="1"/>
</dbReference>
<organism evidence="4 5">
    <name type="scientific">Enterococcus pallens ATCC BAA-351</name>
    <dbReference type="NCBI Taxonomy" id="1158607"/>
    <lineage>
        <taxon>Bacteria</taxon>
        <taxon>Bacillati</taxon>
        <taxon>Bacillota</taxon>
        <taxon>Bacilli</taxon>
        <taxon>Lactobacillales</taxon>
        <taxon>Enterococcaceae</taxon>
        <taxon>Enterococcus</taxon>
    </lineage>
</organism>
<dbReference type="SMART" id="SM00448">
    <property type="entry name" value="REC"/>
    <property type="match status" value="1"/>
</dbReference>
<dbReference type="EMBL" id="AJAQ01000035">
    <property type="protein sequence ID" value="EOH91008.1"/>
    <property type="molecule type" value="Genomic_DNA"/>
</dbReference>
<evidence type="ECO:0000313" key="4">
    <source>
        <dbReference type="EMBL" id="EOH91008.1"/>
    </source>
</evidence>
<dbReference type="PROSITE" id="PS50110">
    <property type="entry name" value="RESPONSE_REGULATORY"/>
    <property type="match status" value="1"/>
</dbReference>
<dbReference type="eggNOG" id="COG3279">
    <property type="taxonomic scope" value="Bacteria"/>
</dbReference>
<dbReference type="GO" id="GO:0003677">
    <property type="term" value="F:DNA binding"/>
    <property type="evidence" value="ECO:0007669"/>
    <property type="project" value="InterPro"/>
</dbReference>
<dbReference type="Gene3D" id="3.40.50.2300">
    <property type="match status" value="1"/>
</dbReference>
<dbReference type="InterPro" id="IPR007492">
    <property type="entry name" value="LytTR_DNA-bd_dom"/>
</dbReference>
<dbReference type="InterPro" id="IPR046947">
    <property type="entry name" value="LytR-like"/>
</dbReference>
<dbReference type="Pfam" id="PF00072">
    <property type="entry name" value="Response_reg"/>
    <property type="match status" value="1"/>
</dbReference>
<dbReference type="PANTHER" id="PTHR37299">
    <property type="entry name" value="TRANSCRIPTIONAL REGULATOR-RELATED"/>
    <property type="match status" value="1"/>
</dbReference>
<dbReference type="SMART" id="SM00850">
    <property type="entry name" value="LytTR"/>
    <property type="match status" value="1"/>
</dbReference>
<comment type="caution">
    <text evidence="4">The sequence shown here is derived from an EMBL/GenBank/DDBJ whole genome shotgun (WGS) entry which is preliminary data.</text>
</comment>
<dbReference type="Pfam" id="PF04397">
    <property type="entry name" value="LytTR"/>
    <property type="match status" value="1"/>
</dbReference>
<name>R2Q6X8_9ENTE</name>
<evidence type="ECO:0000313" key="5">
    <source>
        <dbReference type="Proteomes" id="UP000013782"/>
    </source>
</evidence>
<evidence type="ECO:0000256" key="1">
    <source>
        <dbReference type="PROSITE-ProRule" id="PRU00169"/>
    </source>
</evidence>
<keyword evidence="1" id="KW-0597">Phosphoprotein</keyword>
<feature type="domain" description="HTH LytTR-type" evidence="3">
    <location>
        <begin position="129"/>
        <end position="228"/>
    </location>
</feature>
<feature type="domain" description="Response regulatory" evidence="2">
    <location>
        <begin position="3"/>
        <end position="121"/>
    </location>
</feature>
<gene>
    <name evidence="4" type="ORF">UAU_03547</name>
</gene>
<protein>
    <recommendedName>
        <fullName evidence="6">Stage 0 sporulation protein A homolog</fullName>
    </recommendedName>
</protein>
<dbReference type="STRING" id="160454.RV10_GL005097"/>
<dbReference type="InterPro" id="IPR011006">
    <property type="entry name" value="CheY-like_superfamily"/>
</dbReference>
<dbReference type="PANTHER" id="PTHR37299:SF1">
    <property type="entry name" value="STAGE 0 SPORULATION PROTEIN A HOMOLOG"/>
    <property type="match status" value="1"/>
</dbReference>
<evidence type="ECO:0008006" key="6">
    <source>
        <dbReference type="Google" id="ProtNLM"/>
    </source>
</evidence>
<dbReference type="OrthoDB" id="9808614at2"/>
<dbReference type="GO" id="GO:0000156">
    <property type="term" value="F:phosphorelay response regulator activity"/>
    <property type="evidence" value="ECO:0007669"/>
    <property type="project" value="InterPro"/>
</dbReference>
<keyword evidence="5" id="KW-1185">Reference proteome</keyword>
<dbReference type="InterPro" id="IPR001789">
    <property type="entry name" value="Sig_transdc_resp-reg_receiver"/>
</dbReference>
<dbReference type="Gene3D" id="2.40.50.1020">
    <property type="entry name" value="LytTr DNA-binding domain"/>
    <property type="match status" value="1"/>
</dbReference>
<proteinExistence type="predicted"/>
<evidence type="ECO:0000259" key="2">
    <source>
        <dbReference type="PROSITE" id="PS50110"/>
    </source>
</evidence>
<dbReference type="AlphaFoldDB" id="R2Q6X8"/>
<dbReference type="PATRIC" id="fig|1158607.3.peg.3543"/>
<reference evidence="4 5" key="1">
    <citation type="submission" date="2013-02" db="EMBL/GenBank/DDBJ databases">
        <title>The Genome Sequence of Enterococcus pallens BAA-351.</title>
        <authorList>
            <consortium name="The Broad Institute Genome Sequencing Platform"/>
            <consortium name="The Broad Institute Genome Sequencing Center for Infectious Disease"/>
            <person name="Earl A.M."/>
            <person name="Gilmore M.S."/>
            <person name="Lebreton F."/>
            <person name="Walker B."/>
            <person name="Young S.K."/>
            <person name="Zeng Q."/>
            <person name="Gargeya S."/>
            <person name="Fitzgerald M."/>
            <person name="Haas B."/>
            <person name="Abouelleil A."/>
            <person name="Alvarado L."/>
            <person name="Arachchi H.M."/>
            <person name="Berlin A.M."/>
            <person name="Chapman S.B."/>
            <person name="Dewar J."/>
            <person name="Goldberg J."/>
            <person name="Griggs A."/>
            <person name="Gujja S."/>
            <person name="Hansen M."/>
            <person name="Howarth C."/>
            <person name="Imamovic A."/>
            <person name="Larimer J."/>
            <person name="McCowan C."/>
            <person name="Murphy C."/>
            <person name="Neiman D."/>
            <person name="Pearson M."/>
            <person name="Priest M."/>
            <person name="Roberts A."/>
            <person name="Saif S."/>
            <person name="Shea T."/>
            <person name="Sisk P."/>
            <person name="Sykes S."/>
            <person name="Wortman J."/>
            <person name="Nusbaum C."/>
            <person name="Birren B."/>
        </authorList>
    </citation>
    <scope>NUCLEOTIDE SEQUENCE [LARGE SCALE GENOMIC DNA]</scope>
    <source>
        <strain evidence="4 5">ATCC BAA-351</strain>
    </source>
</reference>
<evidence type="ECO:0000259" key="3">
    <source>
        <dbReference type="PROSITE" id="PS50930"/>
    </source>
</evidence>
<feature type="modified residue" description="4-aspartylphosphate" evidence="1">
    <location>
        <position position="58"/>
    </location>
</feature>
<dbReference type="Proteomes" id="UP000013782">
    <property type="component" value="Unassembled WGS sequence"/>
</dbReference>
<dbReference type="SUPFAM" id="SSF52172">
    <property type="entry name" value="CheY-like"/>
    <property type="match status" value="1"/>
</dbReference>
<sequence length="235" mass="27208">MIRAAFIDDDVNDIKKLQKQIKKYEKLHALEISLDCFTCAEHFLSMVKTQDYDILFLDVYLGALSGVELAYTIRETNATVKIVFLTSSKDHAIDSYEVSASHYIVKPIEYSNVSKALSRCLEKWNGKKIQVRVEKVDIPITVSQIDFIEVFDKVCHIHIGNNTIKTYTALKKLQQEINDPVFLRCSRSYLVNMNAIEKVEKDCIYMRSGDTIQISKNYKKYIYRTFMNFLLGKSD</sequence>
<dbReference type="RefSeq" id="WP_010758521.1">
    <property type="nucleotide sequence ID" value="NZ_ASWD01000004.1"/>
</dbReference>